<evidence type="ECO:0000256" key="9">
    <source>
        <dbReference type="ARBA" id="ARBA00023180"/>
    </source>
</evidence>
<dbReference type="PROSITE" id="PS50835">
    <property type="entry name" value="IG_LIKE"/>
    <property type="match status" value="1"/>
</dbReference>
<dbReference type="SMART" id="SM00409">
    <property type="entry name" value="IG"/>
    <property type="match status" value="1"/>
</dbReference>
<keyword evidence="9" id="KW-0325">Glycoprotein</keyword>
<evidence type="ECO:0000256" key="5">
    <source>
        <dbReference type="ARBA" id="ARBA00022989"/>
    </source>
</evidence>
<evidence type="ECO:0000256" key="2">
    <source>
        <dbReference type="ARBA" id="ARBA00022475"/>
    </source>
</evidence>
<dbReference type="Pfam" id="PF07686">
    <property type="entry name" value="V-set"/>
    <property type="match status" value="1"/>
</dbReference>
<dbReference type="GO" id="GO:0042102">
    <property type="term" value="P:positive regulation of T cell proliferation"/>
    <property type="evidence" value="ECO:0007669"/>
    <property type="project" value="TreeGrafter"/>
</dbReference>
<evidence type="ECO:0000256" key="10">
    <source>
        <dbReference type="ARBA" id="ARBA00023319"/>
    </source>
</evidence>
<name>A0A8C5QU84_9ANUR</name>
<dbReference type="GO" id="GO:0071222">
    <property type="term" value="P:cellular response to lipopolysaccharide"/>
    <property type="evidence" value="ECO:0007669"/>
    <property type="project" value="TreeGrafter"/>
</dbReference>
<dbReference type="InterPro" id="IPR013106">
    <property type="entry name" value="Ig_V-set"/>
</dbReference>
<dbReference type="InterPro" id="IPR003599">
    <property type="entry name" value="Ig_sub"/>
</dbReference>
<dbReference type="AlphaFoldDB" id="A0A8C5QU84"/>
<dbReference type="Gene3D" id="2.60.40.10">
    <property type="entry name" value="Immunoglobulins"/>
    <property type="match status" value="1"/>
</dbReference>
<evidence type="ECO:0000256" key="6">
    <source>
        <dbReference type="ARBA" id="ARBA00023136"/>
    </source>
</evidence>
<dbReference type="GO" id="GO:0007166">
    <property type="term" value="P:cell surface receptor signaling pathway"/>
    <property type="evidence" value="ECO:0007669"/>
    <property type="project" value="TreeGrafter"/>
</dbReference>
<evidence type="ECO:0000256" key="11">
    <source>
        <dbReference type="SAM" id="MobiDB-lite"/>
    </source>
</evidence>
<feature type="domain" description="Ig-like" evidence="12">
    <location>
        <begin position="56"/>
        <end position="166"/>
    </location>
</feature>
<dbReference type="InterPro" id="IPR013783">
    <property type="entry name" value="Ig-like_fold"/>
</dbReference>
<keyword evidence="6" id="KW-0472">Membrane</keyword>
<keyword evidence="7" id="KW-1015">Disulfide bond</keyword>
<dbReference type="Proteomes" id="UP000694569">
    <property type="component" value="Unplaced"/>
</dbReference>
<dbReference type="SUPFAM" id="SSF48726">
    <property type="entry name" value="Immunoglobulin"/>
    <property type="match status" value="1"/>
</dbReference>
<organism evidence="13 14">
    <name type="scientific">Leptobrachium leishanense</name>
    <name type="common">Leishan spiny toad</name>
    <dbReference type="NCBI Taxonomy" id="445787"/>
    <lineage>
        <taxon>Eukaryota</taxon>
        <taxon>Metazoa</taxon>
        <taxon>Chordata</taxon>
        <taxon>Craniata</taxon>
        <taxon>Vertebrata</taxon>
        <taxon>Euteleostomi</taxon>
        <taxon>Amphibia</taxon>
        <taxon>Batrachia</taxon>
        <taxon>Anura</taxon>
        <taxon>Pelobatoidea</taxon>
        <taxon>Megophryidae</taxon>
        <taxon>Leptobrachium</taxon>
    </lineage>
</organism>
<dbReference type="GO" id="GO:0031295">
    <property type="term" value="P:T cell costimulation"/>
    <property type="evidence" value="ECO:0007669"/>
    <property type="project" value="TreeGrafter"/>
</dbReference>
<keyword evidence="14" id="KW-1185">Reference proteome</keyword>
<dbReference type="GO" id="GO:0006955">
    <property type="term" value="P:immune response"/>
    <property type="evidence" value="ECO:0007669"/>
    <property type="project" value="TreeGrafter"/>
</dbReference>
<dbReference type="PANTHER" id="PTHR25466:SF14">
    <property type="entry name" value="BUTYROPHILIN SUBFAMILY 2 MEMBER A2-LIKE-RELATED"/>
    <property type="match status" value="1"/>
</dbReference>
<dbReference type="InterPro" id="IPR051713">
    <property type="entry name" value="T-cell_Activation_Regulation"/>
</dbReference>
<sequence>MESQSADKVRDKGQQDQNSNIQHSVTVITHAGISYVRKIFSFSNLHVTAFIISLYPHTGALLKISTSSPQRAIAGSDVLLHCTFSGQGSTAVPRFLVIMWFYQGKEIVRYHDKLQISHPRVSFDKRAARNGNASILLSGVKIKDEGIYSCVVIYNLERVEADIMLDVLGNDWSLCRKLVLVVVFLQFKRHRWNKMEKHITIPSAVSL</sequence>
<dbReference type="GO" id="GO:0009897">
    <property type="term" value="C:external side of plasma membrane"/>
    <property type="evidence" value="ECO:0007669"/>
    <property type="project" value="TreeGrafter"/>
</dbReference>
<reference evidence="13" key="1">
    <citation type="submission" date="2025-08" db="UniProtKB">
        <authorList>
            <consortium name="Ensembl"/>
        </authorList>
    </citation>
    <scope>IDENTIFICATION</scope>
</reference>
<accession>A0A8C5QU84</accession>
<dbReference type="PANTHER" id="PTHR25466">
    <property type="entry name" value="T-LYMPHOCYTE ACTIVATION ANTIGEN"/>
    <property type="match status" value="1"/>
</dbReference>
<keyword evidence="2" id="KW-1003">Cell membrane</keyword>
<dbReference type="InterPro" id="IPR007110">
    <property type="entry name" value="Ig-like_dom"/>
</dbReference>
<evidence type="ECO:0000256" key="8">
    <source>
        <dbReference type="ARBA" id="ARBA00023170"/>
    </source>
</evidence>
<protein>
    <recommendedName>
        <fullName evidence="12">Ig-like domain-containing protein</fullName>
    </recommendedName>
</protein>
<dbReference type="InterPro" id="IPR036179">
    <property type="entry name" value="Ig-like_dom_sf"/>
</dbReference>
<evidence type="ECO:0000256" key="1">
    <source>
        <dbReference type="ARBA" id="ARBA00004251"/>
    </source>
</evidence>
<proteinExistence type="predicted"/>
<keyword evidence="10" id="KW-0393">Immunoglobulin domain</keyword>
<keyword evidence="3" id="KW-0812">Transmembrane</keyword>
<keyword evidence="8" id="KW-0675">Receptor</keyword>
<evidence type="ECO:0000313" key="13">
    <source>
        <dbReference type="Ensembl" id="ENSLLEP00000042947.1"/>
    </source>
</evidence>
<feature type="compositionally biased region" description="Basic and acidic residues" evidence="11">
    <location>
        <begin position="1"/>
        <end position="14"/>
    </location>
</feature>
<keyword evidence="5" id="KW-1133">Transmembrane helix</keyword>
<evidence type="ECO:0000256" key="3">
    <source>
        <dbReference type="ARBA" id="ARBA00022692"/>
    </source>
</evidence>
<evidence type="ECO:0000256" key="4">
    <source>
        <dbReference type="ARBA" id="ARBA00022729"/>
    </source>
</evidence>
<comment type="subcellular location">
    <subcellularLocation>
        <location evidence="1">Cell membrane</location>
        <topology evidence="1">Single-pass type I membrane protein</topology>
    </subcellularLocation>
</comment>
<dbReference type="Ensembl" id="ENSLLET00000044659.1">
    <property type="protein sequence ID" value="ENSLLEP00000042947.1"/>
    <property type="gene ID" value="ENSLLEG00000027295.1"/>
</dbReference>
<feature type="region of interest" description="Disordered" evidence="11">
    <location>
        <begin position="1"/>
        <end position="20"/>
    </location>
</feature>
<dbReference type="GeneTree" id="ENSGT01020000230940"/>
<reference evidence="13" key="2">
    <citation type="submission" date="2025-09" db="UniProtKB">
        <authorList>
            <consortium name="Ensembl"/>
        </authorList>
    </citation>
    <scope>IDENTIFICATION</scope>
</reference>
<evidence type="ECO:0000259" key="12">
    <source>
        <dbReference type="PROSITE" id="PS50835"/>
    </source>
</evidence>
<dbReference type="OrthoDB" id="10043043at2759"/>
<dbReference type="SMART" id="SM00406">
    <property type="entry name" value="IGv"/>
    <property type="match status" value="1"/>
</dbReference>
<dbReference type="GO" id="GO:0042130">
    <property type="term" value="P:negative regulation of T cell proliferation"/>
    <property type="evidence" value="ECO:0007669"/>
    <property type="project" value="TreeGrafter"/>
</dbReference>
<evidence type="ECO:0000256" key="7">
    <source>
        <dbReference type="ARBA" id="ARBA00023157"/>
    </source>
</evidence>
<evidence type="ECO:0000313" key="14">
    <source>
        <dbReference type="Proteomes" id="UP000694569"/>
    </source>
</evidence>
<keyword evidence="4" id="KW-0732">Signal</keyword>